<name>A0A420W8W3_9BACT</name>
<dbReference type="Proteomes" id="UP000280881">
    <property type="component" value="Unassembled WGS sequence"/>
</dbReference>
<protein>
    <recommendedName>
        <fullName evidence="3">DUF177 domain-containing protein</fullName>
    </recommendedName>
</protein>
<dbReference type="PANTHER" id="PTHR37734:SF1">
    <property type="entry name" value="LARGE RIBOSOMAL RNA SUBUNIT ACCUMULATION PROTEIN YCED HOMOLOG 2, CHLOROPLASTIC"/>
    <property type="match status" value="1"/>
</dbReference>
<gene>
    <name evidence="1" type="ORF">C7457_0640</name>
</gene>
<dbReference type="EMBL" id="RBIE01000001">
    <property type="protein sequence ID" value="RKQ63759.1"/>
    <property type="molecule type" value="Genomic_DNA"/>
</dbReference>
<dbReference type="OrthoDB" id="9790372at2"/>
<comment type="caution">
    <text evidence="1">The sequence shown here is derived from an EMBL/GenBank/DDBJ whole genome shotgun (WGS) entry which is preliminary data.</text>
</comment>
<organism evidence="1 2">
    <name type="scientific">Thermovibrio guaymasensis</name>
    <dbReference type="NCBI Taxonomy" id="240167"/>
    <lineage>
        <taxon>Bacteria</taxon>
        <taxon>Pseudomonadati</taxon>
        <taxon>Aquificota</taxon>
        <taxon>Aquificia</taxon>
        <taxon>Desulfurobacteriales</taxon>
        <taxon>Desulfurobacteriaceae</taxon>
        <taxon>Thermovibrio</taxon>
    </lineage>
</organism>
<reference evidence="1 2" key="1">
    <citation type="submission" date="2018-10" db="EMBL/GenBank/DDBJ databases">
        <title>Genomic Encyclopedia of Type Strains, Phase IV (KMG-IV): sequencing the most valuable type-strain genomes for metagenomic binning, comparative biology and taxonomic classification.</title>
        <authorList>
            <person name="Goeker M."/>
        </authorList>
    </citation>
    <scope>NUCLEOTIDE SEQUENCE [LARGE SCALE GENOMIC DNA]</scope>
    <source>
        <strain evidence="1 2">DSM 15521</strain>
    </source>
</reference>
<dbReference type="RefSeq" id="WP_121169993.1">
    <property type="nucleotide sequence ID" value="NZ_RBIE01000001.1"/>
</dbReference>
<dbReference type="InterPro" id="IPR044985">
    <property type="entry name" value="YceD_plant"/>
</dbReference>
<dbReference type="PANTHER" id="PTHR37734">
    <property type="entry name" value="LARGE RIBOSOMAL RNA SUBUNIT ACCUMULATION PROTEIN YCED HOMOLOG 2, CHLOROPLASTIC"/>
    <property type="match status" value="1"/>
</dbReference>
<evidence type="ECO:0000313" key="2">
    <source>
        <dbReference type="Proteomes" id="UP000280881"/>
    </source>
</evidence>
<dbReference type="AlphaFoldDB" id="A0A420W8W3"/>
<sequence length="174" mass="20164">MKRKVNLSEVTVKEPIKVDTEIQPSLVELPPEEVSKSSPFKLHLEVKKKPVGYQVKGRVTGEVELTCSRCLKKFSHKVDREFNYDLMPTSQISGGQIKSGELDIKFSDESILDLAEVVQEQVMLELPVKPLCSPECKEVKYTEGEFEEEEEKREVDKRWEKLKELQNKLREKEK</sequence>
<accession>A0A420W8W3</accession>
<keyword evidence="2" id="KW-1185">Reference proteome</keyword>
<dbReference type="Pfam" id="PF02620">
    <property type="entry name" value="YceD"/>
    <property type="match status" value="1"/>
</dbReference>
<evidence type="ECO:0008006" key="3">
    <source>
        <dbReference type="Google" id="ProtNLM"/>
    </source>
</evidence>
<proteinExistence type="predicted"/>
<dbReference type="InterPro" id="IPR003772">
    <property type="entry name" value="YceD"/>
</dbReference>
<evidence type="ECO:0000313" key="1">
    <source>
        <dbReference type="EMBL" id="RKQ63759.1"/>
    </source>
</evidence>